<evidence type="ECO:0000256" key="1">
    <source>
        <dbReference type="SAM" id="Phobius"/>
    </source>
</evidence>
<dbReference type="EMBL" id="CACVBM020001052">
    <property type="protein sequence ID" value="CAA7026744.1"/>
    <property type="molecule type" value="Genomic_DNA"/>
</dbReference>
<feature type="domain" description="Potassium channel" evidence="2">
    <location>
        <begin position="1"/>
        <end position="44"/>
    </location>
</feature>
<keyword evidence="1" id="KW-0472">Membrane</keyword>
<dbReference type="Gene3D" id="1.10.287.70">
    <property type="match status" value="1"/>
</dbReference>
<dbReference type="Proteomes" id="UP000467841">
    <property type="component" value="Unassembled WGS sequence"/>
</dbReference>
<comment type="caution">
    <text evidence="3">The sequence shown here is derived from an EMBL/GenBank/DDBJ whole genome shotgun (WGS) entry which is preliminary data.</text>
</comment>
<dbReference type="Pfam" id="PF07885">
    <property type="entry name" value="Ion_trans_2"/>
    <property type="match status" value="1"/>
</dbReference>
<keyword evidence="1" id="KW-0812">Transmembrane</keyword>
<dbReference type="OrthoDB" id="415460at2759"/>
<dbReference type="SUPFAM" id="SSF81324">
    <property type="entry name" value="Voltage-gated potassium channels"/>
    <property type="match status" value="1"/>
</dbReference>
<protein>
    <recommendedName>
        <fullName evidence="2">Potassium channel domain-containing protein</fullName>
    </recommendedName>
</protein>
<evidence type="ECO:0000313" key="3">
    <source>
        <dbReference type="EMBL" id="CAA7026744.1"/>
    </source>
</evidence>
<accession>A0A6D2ID91</accession>
<reference evidence="3" key="1">
    <citation type="submission" date="2020-01" db="EMBL/GenBank/DDBJ databases">
        <authorList>
            <person name="Mishra B."/>
        </authorList>
    </citation>
    <scope>NUCLEOTIDE SEQUENCE [LARGE SCALE GENOMIC DNA]</scope>
</reference>
<dbReference type="InterPro" id="IPR013099">
    <property type="entry name" value="K_chnl_dom"/>
</dbReference>
<gene>
    <name evidence="3" type="ORF">MERR_LOCUS13979</name>
</gene>
<dbReference type="AlphaFoldDB" id="A0A6D2ID91"/>
<sequence>MIIVSTVGYGDFAFKSLGGRIFAAFWILSTTISMACLLMRWAEMKTEMTDIFPALHEIPANLATQNGNFAEVAMASSPTENEVGIEIGMHATRMSLANED</sequence>
<name>A0A6D2ID91_9BRAS</name>
<evidence type="ECO:0000313" key="4">
    <source>
        <dbReference type="Proteomes" id="UP000467841"/>
    </source>
</evidence>
<feature type="transmembrane region" description="Helical" evidence="1">
    <location>
        <begin position="20"/>
        <end position="39"/>
    </location>
</feature>
<proteinExistence type="predicted"/>
<keyword evidence="4" id="KW-1185">Reference proteome</keyword>
<evidence type="ECO:0000259" key="2">
    <source>
        <dbReference type="Pfam" id="PF07885"/>
    </source>
</evidence>
<keyword evidence="1" id="KW-1133">Transmembrane helix</keyword>
<organism evidence="3 4">
    <name type="scientific">Microthlaspi erraticum</name>
    <dbReference type="NCBI Taxonomy" id="1685480"/>
    <lineage>
        <taxon>Eukaryota</taxon>
        <taxon>Viridiplantae</taxon>
        <taxon>Streptophyta</taxon>
        <taxon>Embryophyta</taxon>
        <taxon>Tracheophyta</taxon>
        <taxon>Spermatophyta</taxon>
        <taxon>Magnoliopsida</taxon>
        <taxon>eudicotyledons</taxon>
        <taxon>Gunneridae</taxon>
        <taxon>Pentapetalae</taxon>
        <taxon>rosids</taxon>
        <taxon>malvids</taxon>
        <taxon>Brassicales</taxon>
        <taxon>Brassicaceae</taxon>
        <taxon>Coluteocarpeae</taxon>
        <taxon>Microthlaspi</taxon>
    </lineage>
</organism>